<gene>
    <name evidence="10" type="ORF">TrCOL_g12302</name>
</gene>
<feature type="compositionally biased region" description="Basic and acidic residues" evidence="8">
    <location>
        <begin position="1213"/>
        <end position="1223"/>
    </location>
</feature>
<dbReference type="EMBL" id="BRYA01000670">
    <property type="protein sequence ID" value="GMI28903.1"/>
    <property type="molecule type" value="Genomic_DNA"/>
</dbReference>
<keyword evidence="1 6" id="KW-0547">Nucleotide-binding</keyword>
<dbReference type="Gene3D" id="1.20.58.530">
    <property type="match status" value="1"/>
</dbReference>
<keyword evidence="3 6" id="KW-0518">Myosin</keyword>
<keyword evidence="7" id="KW-0175">Coiled coil</keyword>
<dbReference type="Gene3D" id="3.40.850.10">
    <property type="entry name" value="Kinesin motor domain"/>
    <property type="match status" value="1"/>
</dbReference>
<evidence type="ECO:0000256" key="4">
    <source>
        <dbReference type="ARBA" id="ARBA00023175"/>
    </source>
</evidence>
<dbReference type="FunFam" id="1.10.10.820:FF:000001">
    <property type="entry name" value="Myosin heavy chain"/>
    <property type="match status" value="1"/>
</dbReference>
<evidence type="ECO:0000313" key="10">
    <source>
        <dbReference type="EMBL" id="GMI28903.1"/>
    </source>
</evidence>
<dbReference type="Proteomes" id="UP001165065">
    <property type="component" value="Unassembled WGS sequence"/>
</dbReference>
<feature type="domain" description="Myosin motor" evidence="9">
    <location>
        <begin position="61"/>
        <end position="747"/>
    </location>
</feature>
<dbReference type="GO" id="GO:0016020">
    <property type="term" value="C:membrane"/>
    <property type="evidence" value="ECO:0007669"/>
    <property type="project" value="TreeGrafter"/>
</dbReference>
<dbReference type="PANTHER" id="PTHR13140">
    <property type="entry name" value="MYOSIN"/>
    <property type="match status" value="1"/>
</dbReference>
<dbReference type="CDD" id="cd00124">
    <property type="entry name" value="MYSc"/>
    <property type="match status" value="1"/>
</dbReference>
<feature type="region of interest" description="Disordered" evidence="8">
    <location>
        <begin position="1194"/>
        <end position="1253"/>
    </location>
</feature>
<evidence type="ECO:0000256" key="8">
    <source>
        <dbReference type="SAM" id="MobiDB-lite"/>
    </source>
</evidence>
<dbReference type="Gene3D" id="1.10.10.820">
    <property type="match status" value="1"/>
</dbReference>
<dbReference type="SUPFAM" id="SSF52540">
    <property type="entry name" value="P-loop containing nucleoside triphosphate hydrolases"/>
    <property type="match status" value="1"/>
</dbReference>
<dbReference type="GO" id="GO:0005524">
    <property type="term" value="F:ATP binding"/>
    <property type="evidence" value="ECO:0007669"/>
    <property type="project" value="UniProtKB-UniRule"/>
</dbReference>
<dbReference type="PROSITE" id="PS51456">
    <property type="entry name" value="MYOSIN_MOTOR"/>
    <property type="match status" value="1"/>
</dbReference>
<organism evidence="10 11">
    <name type="scientific">Triparma columacea</name>
    <dbReference type="NCBI Taxonomy" id="722753"/>
    <lineage>
        <taxon>Eukaryota</taxon>
        <taxon>Sar</taxon>
        <taxon>Stramenopiles</taxon>
        <taxon>Ochrophyta</taxon>
        <taxon>Bolidophyceae</taxon>
        <taxon>Parmales</taxon>
        <taxon>Triparmaceae</taxon>
        <taxon>Triparma</taxon>
    </lineage>
</organism>
<evidence type="ECO:0000256" key="3">
    <source>
        <dbReference type="ARBA" id="ARBA00023123"/>
    </source>
</evidence>
<feature type="region of interest" description="Actin-binding" evidence="6">
    <location>
        <begin position="621"/>
        <end position="643"/>
    </location>
</feature>
<name>A0A9W7FZ93_9STRA</name>
<evidence type="ECO:0000256" key="5">
    <source>
        <dbReference type="ARBA" id="ARBA00023203"/>
    </source>
</evidence>
<dbReference type="InterPro" id="IPR036961">
    <property type="entry name" value="Kinesin_motor_dom_sf"/>
</dbReference>
<evidence type="ECO:0000259" key="9">
    <source>
        <dbReference type="PROSITE" id="PS51456"/>
    </source>
</evidence>
<keyword evidence="11" id="KW-1185">Reference proteome</keyword>
<dbReference type="AlphaFoldDB" id="A0A9W7FZ93"/>
<dbReference type="GO" id="GO:0007015">
    <property type="term" value="P:actin filament organization"/>
    <property type="evidence" value="ECO:0007669"/>
    <property type="project" value="TreeGrafter"/>
</dbReference>
<dbReference type="OrthoDB" id="6108017at2759"/>
<dbReference type="Pfam" id="PF00063">
    <property type="entry name" value="Myosin_head"/>
    <property type="match status" value="1"/>
</dbReference>
<evidence type="ECO:0000256" key="7">
    <source>
        <dbReference type="SAM" id="Coils"/>
    </source>
</evidence>
<dbReference type="Gene3D" id="1.20.5.4820">
    <property type="match status" value="1"/>
</dbReference>
<evidence type="ECO:0000256" key="1">
    <source>
        <dbReference type="ARBA" id="ARBA00022741"/>
    </source>
</evidence>
<sequence length="1278" mass="146248">MSTLYFVPDEKEAWAPARWVSEADGPKGKTHTMEKLNGEKVVISDKQIQESETVSQQELETILPNLVDLESFSEGVILHQCGRRYESGKIYTFVGTILVAVNPFKRLDIYGPEVIEKFRHASTSSEAIEPHVYAISSLALQHLKSDRMSQSVLISGESGAGKTETTKKILEYLAVVAGKDERRSSTVNVAQQILQSNPVLESFGNAKTGRNNNSSRFGKWMELNFTSSSKIKGCKIVNYLLEKSRITFQLPNERNYHVFYMLLTDAKLKGALQLGDASKYFYLNQSGCETVAGRDDSQEFKEMMQAFNTLEFAKIQQDEIFKCLAGILNLGNVKFQPAGNDTVEVANASFLVQACDLLGLNQAEIAKALCFRKMESRDGVIQIPLDETKAENQRDALAKEIYYQIFDSLVRKVNEAIYKGPGDDDLSIGVLDIYGFELFETNSFEQLCINYANEKLQYFFNKVIFEGEMQMYKAEGINCDQITFQDNQECLDLIEKKTVGILAKLDEELVVPNGSDQKFCDKCHSAFSNHPFYKKSLKAPNDFIVRHFAGEVVYRSDNFMEKNKDTLAEVLTNSLEHSSNGLVKSIFTYSKEHSMASSPSKRSGGPTTKKVTIAKSFKNNLDTLMTALNSTAPHFIRCVKSNAGQKPMVFEAPLCLRQLKYAGLFEAIRIRKSGYAYRFQHDYFVRKYYLCCSRGQGLNDKQYAEAIMEDIEAQSNGAIDRDDWAVGNSKVFIKTRKPRIVMEEIRNRAIEKHVVILQSFFRMGLAKIRTFAAKYEQIKQKKEELRRKRELEEKRKEEALKRKAEREAREAAEKARKEKEEEEKRERERVEREEKKKLLKSVSLIQGVCRMFHAKRACKVMRMAKTLHNAILCRDEHVLSSAIKAAKKLASVNRRIKNLIDRANKVLGEVYEEQDLKAEILLAIEESDVDELRRVLEMAKGRKMMEEPEAKHAKKLLDELIHRETAIERLELLTCMGNQNAVLENADELREAIDQAQMYGVDARIVGKAEKFYDKVSTLLPIRNKMRMAVELASRKMILESLEERKEFCRVHGNEFCKEEQVAMKQMLRMFSYEVQLKGGENITPPDGDAGGSEFDDIRLPKWAFEQMLTIQDAEDEKLKSLEIKAMERRLGGDYEKMREVRRVFKWVVHYSTWRHPDHEEMIEKKYSTGIYAAQNPDEASMYDGESKFRKTRKALGSTTPKKKTALMSGTALRDKSVKKEALPRQSTKAKSSGYGQGRTRVTKKKAAVPKSDRKLEEMMKEYSAFYDTHRIPLDWCP</sequence>
<dbReference type="PRINTS" id="PR00193">
    <property type="entry name" value="MYOSINHEAVY"/>
</dbReference>
<feature type="binding site" evidence="6">
    <location>
        <begin position="156"/>
        <end position="163"/>
    </location>
    <ligand>
        <name>ATP</name>
        <dbReference type="ChEBI" id="CHEBI:30616"/>
    </ligand>
</feature>
<reference evidence="11" key="1">
    <citation type="journal article" date="2023" name="Commun. Biol.">
        <title>Genome analysis of Parmales, the sister group of diatoms, reveals the evolutionary specialization of diatoms from phago-mixotrophs to photoautotrophs.</title>
        <authorList>
            <person name="Ban H."/>
            <person name="Sato S."/>
            <person name="Yoshikawa S."/>
            <person name="Yamada K."/>
            <person name="Nakamura Y."/>
            <person name="Ichinomiya M."/>
            <person name="Sato N."/>
            <person name="Blanc-Mathieu R."/>
            <person name="Endo H."/>
            <person name="Kuwata A."/>
            <person name="Ogata H."/>
        </authorList>
    </citation>
    <scope>NUCLEOTIDE SEQUENCE [LARGE SCALE GENOMIC DNA]</scope>
</reference>
<protein>
    <recommendedName>
        <fullName evidence="9">Myosin motor domain-containing protein</fullName>
    </recommendedName>
</protein>
<dbReference type="InterPro" id="IPR027417">
    <property type="entry name" value="P-loop_NTPase"/>
</dbReference>
<dbReference type="InterPro" id="IPR001609">
    <property type="entry name" value="Myosin_head_motor_dom-like"/>
</dbReference>
<dbReference type="GO" id="GO:0000146">
    <property type="term" value="F:microfilament motor activity"/>
    <property type="evidence" value="ECO:0007669"/>
    <property type="project" value="TreeGrafter"/>
</dbReference>
<dbReference type="Gene3D" id="1.20.120.720">
    <property type="entry name" value="Myosin VI head, motor domain, U50 subdomain"/>
    <property type="match status" value="1"/>
</dbReference>
<proteinExistence type="inferred from homology"/>
<dbReference type="GO" id="GO:0005737">
    <property type="term" value="C:cytoplasm"/>
    <property type="evidence" value="ECO:0007669"/>
    <property type="project" value="TreeGrafter"/>
</dbReference>
<evidence type="ECO:0000313" key="11">
    <source>
        <dbReference type="Proteomes" id="UP001165065"/>
    </source>
</evidence>
<evidence type="ECO:0000256" key="6">
    <source>
        <dbReference type="PROSITE-ProRule" id="PRU00782"/>
    </source>
</evidence>
<accession>A0A9W7FZ93</accession>
<comment type="similarity">
    <text evidence="6">Belongs to the TRAFAC class myosin-kinesin ATPase superfamily. Myosin family.</text>
</comment>
<feature type="coiled-coil region" evidence="7">
    <location>
        <begin position="768"/>
        <end position="838"/>
    </location>
</feature>
<dbReference type="GO" id="GO:0051015">
    <property type="term" value="F:actin filament binding"/>
    <property type="evidence" value="ECO:0007669"/>
    <property type="project" value="TreeGrafter"/>
</dbReference>
<keyword evidence="4 6" id="KW-0505">Motor protein</keyword>
<dbReference type="GO" id="GO:0016459">
    <property type="term" value="C:myosin complex"/>
    <property type="evidence" value="ECO:0007669"/>
    <property type="project" value="UniProtKB-KW"/>
</dbReference>
<keyword evidence="2 6" id="KW-0067">ATP-binding</keyword>
<comment type="caution">
    <text evidence="10">The sequence shown here is derived from an EMBL/GenBank/DDBJ whole genome shotgun (WGS) entry which is preliminary data.</text>
</comment>
<dbReference type="PANTHER" id="PTHR13140:SF706">
    <property type="entry name" value="DILUTE CLASS UNCONVENTIONAL MYOSIN, ISOFORM C"/>
    <property type="match status" value="1"/>
</dbReference>
<evidence type="ECO:0000256" key="2">
    <source>
        <dbReference type="ARBA" id="ARBA00022840"/>
    </source>
</evidence>
<dbReference type="SMART" id="SM00242">
    <property type="entry name" value="MYSc"/>
    <property type="match status" value="1"/>
</dbReference>
<keyword evidence="5 6" id="KW-0009">Actin-binding</keyword>